<dbReference type="Proteomes" id="UP001216139">
    <property type="component" value="Chromosome"/>
</dbReference>
<evidence type="ECO:0000313" key="2">
    <source>
        <dbReference type="Proteomes" id="UP001216139"/>
    </source>
</evidence>
<sequence length="90" mass="10443">MENYAITVNMDEMVHHFEVGEYLHNEDGQCKYRVFENGTYVASFTPDAHDFLQICQNPGSIQEEVLHLLADKIEAHHPHGLNHNIRKLKI</sequence>
<gene>
    <name evidence="1" type="ORF">PQO05_10660</name>
</gene>
<reference evidence="1 2" key="1">
    <citation type="submission" date="2023-02" db="EMBL/GenBank/DDBJ databases">
        <title>Genome sequence of Mucilaginibacter jinjuensis strain KACC 16571.</title>
        <authorList>
            <person name="Kim S."/>
            <person name="Heo J."/>
            <person name="Kwon S.-W."/>
        </authorList>
    </citation>
    <scope>NUCLEOTIDE SEQUENCE [LARGE SCALE GENOMIC DNA]</scope>
    <source>
        <strain evidence="1 2">KACC 16571</strain>
    </source>
</reference>
<name>A0ABY7TE25_9SPHI</name>
<dbReference type="RefSeq" id="WP_273632892.1">
    <property type="nucleotide sequence ID" value="NZ_CP117167.1"/>
</dbReference>
<proteinExistence type="predicted"/>
<evidence type="ECO:0008006" key="3">
    <source>
        <dbReference type="Google" id="ProtNLM"/>
    </source>
</evidence>
<keyword evidence="2" id="KW-1185">Reference proteome</keyword>
<accession>A0ABY7TE25</accession>
<organism evidence="1 2">
    <name type="scientific">Mucilaginibacter jinjuensis</name>
    <dbReference type="NCBI Taxonomy" id="1176721"/>
    <lineage>
        <taxon>Bacteria</taxon>
        <taxon>Pseudomonadati</taxon>
        <taxon>Bacteroidota</taxon>
        <taxon>Sphingobacteriia</taxon>
        <taxon>Sphingobacteriales</taxon>
        <taxon>Sphingobacteriaceae</taxon>
        <taxon>Mucilaginibacter</taxon>
    </lineage>
</organism>
<evidence type="ECO:0000313" key="1">
    <source>
        <dbReference type="EMBL" id="WCT14394.1"/>
    </source>
</evidence>
<protein>
    <recommendedName>
        <fullName evidence="3">KTSC domain-containing protein</fullName>
    </recommendedName>
</protein>
<dbReference type="EMBL" id="CP117167">
    <property type="protein sequence ID" value="WCT14394.1"/>
    <property type="molecule type" value="Genomic_DNA"/>
</dbReference>